<dbReference type="InterPro" id="IPR051531">
    <property type="entry name" value="N-acetyltransferase"/>
</dbReference>
<dbReference type="RefSeq" id="WP_206904857.1">
    <property type="nucleotide sequence ID" value="NZ_JAFLVT010000018.1"/>
</dbReference>
<dbReference type="InterPro" id="IPR000182">
    <property type="entry name" value="GNAT_dom"/>
</dbReference>
<dbReference type="PROSITE" id="PS51186">
    <property type="entry name" value="GNAT"/>
    <property type="match status" value="1"/>
</dbReference>
<accession>A0ABS3H9X2</accession>
<dbReference type="PANTHER" id="PTHR43792">
    <property type="entry name" value="GNAT FAMILY, PUTATIVE (AFU_ORTHOLOGUE AFUA_3G00765)-RELATED-RELATED"/>
    <property type="match status" value="1"/>
</dbReference>
<dbReference type="EMBL" id="JAFLVT010000018">
    <property type="protein sequence ID" value="MBO0450259.1"/>
    <property type="molecule type" value="Genomic_DNA"/>
</dbReference>
<reference evidence="2 3" key="1">
    <citation type="submission" date="2021-03" db="EMBL/GenBank/DDBJ databases">
        <title>Enterococcal diversity collection.</title>
        <authorList>
            <person name="Gilmore M.S."/>
            <person name="Schwartzman J."/>
            <person name="Van Tyne D."/>
            <person name="Martin M."/>
            <person name="Earl A.M."/>
            <person name="Manson A.L."/>
            <person name="Straub T."/>
            <person name="Salamzade R."/>
            <person name="Saavedra J."/>
            <person name="Lebreton F."/>
            <person name="Prichula J."/>
            <person name="Schaufler K."/>
            <person name="Gaca A."/>
            <person name="Sgardioli B."/>
            <person name="Wagenaar J."/>
            <person name="Strong T."/>
        </authorList>
    </citation>
    <scope>NUCLEOTIDE SEQUENCE [LARGE SCALE GENOMIC DNA]</scope>
    <source>
        <strain evidence="2 3">MJM12</strain>
    </source>
</reference>
<dbReference type="Gene3D" id="3.40.630.30">
    <property type="match status" value="1"/>
</dbReference>
<evidence type="ECO:0000259" key="1">
    <source>
        <dbReference type="PROSITE" id="PS51186"/>
    </source>
</evidence>
<organism evidence="2 3">
    <name type="scientific">Candidatus Enterococcus myersii</name>
    <dbReference type="NCBI Taxonomy" id="2815322"/>
    <lineage>
        <taxon>Bacteria</taxon>
        <taxon>Bacillati</taxon>
        <taxon>Bacillota</taxon>
        <taxon>Bacilli</taxon>
        <taxon>Lactobacillales</taxon>
        <taxon>Enterococcaceae</taxon>
        <taxon>Enterococcus</taxon>
    </lineage>
</organism>
<dbReference type="Pfam" id="PF13302">
    <property type="entry name" value="Acetyltransf_3"/>
    <property type="match status" value="1"/>
</dbReference>
<evidence type="ECO:0000313" key="2">
    <source>
        <dbReference type="EMBL" id="MBO0450259.1"/>
    </source>
</evidence>
<evidence type="ECO:0000313" key="3">
    <source>
        <dbReference type="Proteomes" id="UP000664256"/>
    </source>
</evidence>
<feature type="domain" description="N-acetyltransferase" evidence="1">
    <location>
        <begin position="8"/>
        <end position="165"/>
    </location>
</feature>
<comment type="caution">
    <text evidence="2">The sequence shown here is derived from an EMBL/GenBank/DDBJ whole genome shotgun (WGS) entry which is preliminary data.</text>
</comment>
<dbReference type="PANTHER" id="PTHR43792:SF1">
    <property type="entry name" value="N-ACETYLTRANSFERASE DOMAIN-CONTAINING PROTEIN"/>
    <property type="match status" value="1"/>
</dbReference>
<gene>
    <name evidence="2" type="ORF">JZO76_12075</name>
</gene>
<name>A0ABS3H9X2_9ENTE</name>
<sequence>MQIETKRLILRPWEKGEEHFLAEFLQDERVMYAYEGAFSDEEVSNWLNWNLKLYQEKGYSLLAMIRKSDGKIIGECGLTDQLVSGKTYLEIGYHLIYDAWGVGYGIEAAKAVKEYAFRNLGASAVVSIVRDTNLASMNVAIRNGMVVKESFIKNYRNVVMPHYLFMATK</sequence>
<dbReference type="InterPro" id="IPR016181">
    <property type="entry name" value="Acyl_CoA_acyltransferase"/>
</dbReference>
<dbReference type="SUPFAM" id="SSF55729">
    <property type="entry name" value="Acyl-CoA N-acyltransferases (Nat)"/>
    <property type="match status" value="1"/>
</dbReference>
<proteinExistence type="predicted"/>
<protein>
    <submittedName>
        <fullName evidence="2">GNAT family N-acetyltransferase</fullName>
    </submittedName>
</protein>
<keyword evidence="3" id="KW-1185">Reference proteome</keyword>
<dbReference type="Proteomes" id="UP000664256">
    <property type="component" value="Unassembled WGS sequence"/>
</dbReference>